<dbReference type="OrthoDB" id="5568302at2"/>
<feature type="domain" description="ABC-type transport auxiliary lipoprotein component" evidence="2">
    <location>
        <begin position="34"/>
        <end position="185"/>
    </location>
</feature>
<dbReference type="Pfam" id="PF03886">
    <property type="entry name" value="ABC_trans_aux"/>
    <property type="match status" value="1"/>
</dbReference>
<organism evidence="3 4">
    <name type="scientific">Noviherbaspirillum denitrificans</name>
    <dbReference type="NCBI Taxonomy" id="1968433"/>
    <lineage>
        <taxon>Bacteria</taxon>
        <taxon>Pseudomonadati</taxon>
        <taxon>Pseudomonadota</taxon>
        <taxon>Betaproteobacteria</taxon>
        <taxon>Burkholderiales</taxon>
        <taxon>Oxalobacteraceae</taxon>
        <taxon>Noviherbaspirillum</taxon>
    </lineage>
</organism>
<comment type="caution">
    <text evidence="3">The sequence shown here is derived from an EMBL/GenBank/DDBJ whole genome shotgun (WGS) entry which is preliminary data.</text>
</comment>
<sequence>MNRSVSAIVLLLAAALSGCAIVNRSESVATLYDLGPLTTQQGLPALPPVSVAGVQMPAWLDSSMMFYRLDYANAQQPRAYAQARWTMTPAQLLTQHLKARIAQAGGVALAASDGALDVPVLRIEADDFTQHFASASESTGQVALRASLYRGRALVAQRSFVRQSPAGSADAPGGAAALSVASDAAIGDIIQWLHGLPLK</sequence>
<evidence type="ECO:0000313" key="4">
    <source>
        <dbReference type="Proteomes" id="UP000197535"/>
    </source>
</evidence>
<dbReference type="EMBL" id="LSTO01000001">
    <property type="protein sequence ID" value="OWW19817.1"/>
    <property type="molecule type" value="Genomic_DNA"/>
</dbReference>
<dbReference type="Proteomes" id="UP000197535">
    <property type="component" value="Unassembled WGS sequence"/>
</dbReference>
<gene>
    <name evidence="3" type="ORF">AYR66_10210</name>
</gene>
<dbReference type="AlphaFoldDB" id="A0A254TCC3"/>
<evidence type="ECO:0000259" key="2">
    <source>
        <dbReference type="Pfam" id="PF03886"/>
    </source>
</evidence>
<feature type="chain" id="PRO_5013304670" evidence="1">
    <location>
        <begin position="21"/>
        <end position="199"/>
    </location>
</feature>
<accession>A0A254TCC3</accession>
<protein>
    <submittedName>
        <fullName evidence="3">ABC transporter</fullName>
    </submittedName>
</protein>
<evidence type="ECO:0000256" key="1">
    <source>
        <dbReference type="SAM" id="SignalP"/>
    </source>
</evidence>
<keyword evidence="1" id="KW-0732">Signal</keyword>
<dbReference type="RefSeq" id="WP_088706725.1">
    <property type="nucleotide sequence ID" value="NZ_LSTO01000001.1"/>
</dbReference>
<dbReference type="SUPFAM" id="SSF159594">
    <property type="entry name" value="XCC0632-like"/>
    <property type="match status" value="1"/>
</dbReference>
<proteinExistence type="predicted"/>
<keyword evidence="4" id="KW-1185">Reference proteome</keyword>
<name>A0A254TCC3_9BURK</name>
<dbReference type="Gene3D" id="3.40.50.10610">
    <property type="entry name" value="ABC-type transport auxiliary lipoprotein component"/>
    <property type="match status" value="1"/>
</dbReference>
<reference evidence="3 4" key="1">
    <citation type="submission" date="2016-02" db="EMBL/GenBank/DDBJ databases">
        <authorList>
            <person name="Wen L."/>
            <person name="He K."/>
            <person name="Yang H."/>
        </authorList>
    </citation>
    <scope>NUCLEOTIDE SEQUENCE [LARGE SCALE GENOMIC DNA]</scope>
    <source>
        <strain evidence="3 4">TSA40</strain>
    </source>
</reference>
<dbReference type="PROSITE" id="PS51257">
    <property type="entry name" value="PROKAR_LIPOPROTEIN"/>
    <property type="match status" value="1"/>
</dbReference>
<feature type="signal peptide" evidence="1">
    <location>
        <begin position="1"/>
        <end position="20"/>
    </location>
</feature>
<evidence type="ECO:0000313" key="3">
    <source>
        <dbReference type="EMBL" id="OWW19817.1"/>
    </source>
</evidence>
<dbReference type="InterPro" id="IPR005586">
    <property type="entry name" value="ABC_trans_aux"/>
</dbReference>